<dbReference type="Gene3D" id="1.10.3720.10">
    <property type="entry name" value="MetI-like"/>
    <property type="match status" value="1"/>
</dbReference>
<dbReference type="OrthoDB" id="3173654at2"/>
<feature type="transmembrane region" description="Helical" evidence="7">
    <location>
        <begin position="67"/>
        <end position="89"/>
    </location>
</feature>
<evidence type="ECO:0000256" key="4">
    <source>
        <dbReference type="ARBA" id="ARBA00022692"/>
    </source>
</evidence>
<feature type="transmembrane region" description="Helical" evidence="7">
    <location>
        <begin position="196"/>
        <end position="215"/>
    </location>
</feature>
<dbReference type="InterPro" id="IPR000515">
    <property type="entry name" value="MetI-like"/>
</dbReference>
<feature type="domain" description="ABC transmembrane type-1" evidence="8">
    <location>
        <begin position="63"/>
        <end position="276"/>
    </location>
</feature>
<dbReference type="PANTHER" id="PTHR43005">
    <property type="entry name" value="BLR7065 PROTEIN"/>
    <property type="match status" value="1"/>
</dbReference>
<feature type="transmembrane region" description="Helical" evidence="7">
    <location>
        <begin position="255"/>
        <end position="277"/>
    </location>
</feature>
<dbReference type="PROSITE" id="PS50928">
    <property type="entry name" value="ABC_TM1"/>
    <property type="match status" value="1"/>
</dbReference>
<evidence type="ECO:0000259" key="8">
    <source>
        <dbReference type="PROSITE" id="PS50928"/>
    </source>
</evidence>
<evidence type="ECO:0000256" key="3">
    <source>
        <dbReference type="ARBA" id="ARBA00022475"/>
    </source>
</evidence>
<evidence type="ECO:0000256" key="7">
    <source>
        <dbReference type="RuleBase" id="RU363032"/>
    </source>
</evidence>
<feature type="transmembrane region" description="Helical" evidence="7">
    <location>
        <begin position="7"/>
        <end position="31"/>
    </location>
</feature>
<keyword evidence="2 7" id="KW-0813">Transport</keyword>
<evidence type="ECO:0000256" key="6">
    <source>
        <dbReference type="ARBA" id="ARBA00023136"/>
    </source>
</evidence>
<evidence type="ECO:0000256" key="2">
    <source>
        <dbReference type="ARBA" id="ARBA00022448"/>
    </source>
</evidence>
<dbReference type="Proteomes" id="UP000215316">
    <property type="component" value="Unassembled WGS sequence"/>
</dbReference>
<evidence type="ECO:0000313" key="10">
    <source>
        <dbReference type="Proteomes" id="UP000215316"/>
    </source>
</evidence>
<dbReference type="RefSeq" id="WP_094126847.1">
    <property type="nucleotide sequence ID" value="NZ_CP040788.1"/>
</dbReference>
<dbReference type="GO" id="GO:0005886">
    <property type="term" value="C:plasma membrane"/>
    <property type="evidence" value="ECO:0007669"/>
    <property type="project" value="UniProtKB-SubCell"/>
</dbReference>
<keyword evidence="5 7" id="KW-1133">Transmembrane helix</keyword>
<organism evidence="9 10">
    <name type="scientific">Clavibacter tessellarius</name>
    <dbReference type="NCBI Taxonomy" id="31965"/>
    <lineage>
        <taxon>Bacteria</taxon>
        <taxon>Bacillati</taxon>
        <taxon>Actinomycetota</taxon>
        <taxon>Actinomycetes</taxon>
        <taxon>Micrococcales</taxon>
        <taxon>Microbacteriaceae</taxon>
        <taxon>Clavibacter</taxon>
    </lineage>
</organism>
<dbReference type="CDD" id="cd06261">
    <property type="entry name" value="TM_PBP2"/>
    <property type="match status" value="1"/>
</dbReference>
<dbReference type="SUPFAM" id="SSF161098">
    <property type="entry name" value="MetI-like"/>
    <property type="match status" value="1"/>
</dbReference>
<accession>A0A225CF37</accession>
<keyword evidence="4 7" id="KW-0812">Transmembrane</keyword>
<name>A0A225CF37_9MICO</name>
<proteinExistence type="inferred from homology"/>
<keyword evidence="10" id="KW-1185">Reference proteome</keyword>
<comment type="caution">
    <text evidence="9">The sequence shown here is derived from an EMBL/GenBank/DDBJ whole genome shotgun (WGS) entry which is preliminary data.</text>
</comment>
<dbReference type="AlphaFoldDB" id="A0A225CF37"/>
<dbReference type="GO" id="GO:0055085">
    <property type="term" value="P:transmembrane transport"/>
    <property type="evidence" value="ECO:0007669"/>
    <property type="project" value="InterPro"/>
</dbReference>
<evidence type="ECO:0000256" key="1">
    <source>
        <dbReference type="ARBA" id="ARBA00004651"/>
    </source>
</evidence>
<comment type="subcellular location">
    <subcellularLocation>
        <location evidence="1 7">Cell membrane</location>
        <topology evidence="1 7">Multi-pass membrane protein</topology>
    </subcellularLocation>
</comment>
<keyword evidence="6 7" id="KW-0472">Membrane</keyword>
<dbReference type="Pfam" id="PF00528">
    <property type="entry name" value="BPD_transp_1"/>
    <property type="match status" value="1"/>
</dbReference>
<dbReference type="PANTHER" id="PTHR43005:SF1">
    <property type="entry name" value="SPERMIDINE_PUTRESCINE TRANSPORT SYSTEM PERMEASE PROTEIN"/>
    <property type="match status" value="1"/>
</dbReference>
<evidence type="ECO:0000313" key="9">
    <source>
        <dbReference type="EMBL" id="OQJ62365.1"/>
    </source>
</evidence>
<keyword evidence="3" id="KW-1003">Cell membrane</keyword>
<dbReference type="InterPro" id="IPR035906">
    <property type="entry name" value="MetI-like_sf"/>
</dbReference>
<feature type="transmembrane region" description="Helical" evidence="7">
    <location>
        <begin position="96"/>
        <end position="118"/>
    </location>
</feature>
<protein>
    <recommendedName>
        <fullName evidence="8">ABC transmembrane type-1 domain-containing protein</fullName>
    </recommendedName>
</protein>
<gene>
    <name evidence="9" type="ORF">B5P24_04755</name>
</gene>
<feature type="transmembrane region" description="Helical" evidence="7">
    <location>
        <begin position="227"/>
        <end position="249"/>
    </location>
</feature>
<reference evidence="9" key="1">
    <citation type="submission" date="2017-08" db="EMBL/GenBank/DDBJ databases">
        <title>Genomes of multiple Clavibacter strains from different subspecies.</title>
        <authorList>
            <person name="Yuan X.-K."/>
            <person name="Li X.-S."/>
            <person name="Nie J."/>
            <person name="De Boer S.H."/>
        </authorList>
    </citation>
    <scope>NUCLEOTIDE SEQUENCE [LARGE SCALE GENOMIC DNA]</scope>
    <source>
        <strain evidence="9">ATCC 33566</strain>
    </source>
</reference>
<evidence type="ECO:0000256" key="5">
    <source>
        <dbReference type="ARBA" id="ARBA00022989"/>
    </source>
</evidence>
<dbReference type="EMBL" id="MZMQ01000001">
    <property type="protein sequence ID" value="OQJ62365.1"/>
    <property type="molecule type" value="Genomic_DNA"/>
</dbReference>
<sequence>MRLKTFAAFTAPAIILMAGLLIVPLITTLVWSFQNVPVGQPGVFTGLANYVEIFTDRRFGRDAAFTITYAIVMTIAKLIVGYGIALLLNRIERGRMVILGLLMASYVVPTVIGALNFSWLFNDIFGGVVNQGLAVFGIHVDWLTETGPARVLIGLHALWHETPFVILVLLAGLQTLPEEPLEAAQLDGAGWWQRQRYMIVPLLAPLFSFVTLISLMDSLKVFDSIRIITPAAGSVGTESLMVFVYQVALGESYRLGVASAVNVVTIVITLVLLIPFLRQTWKGARAA</sequence>
<comment type="similarity">
    <text evidence="7">Belongs to the binding-protein-dependent transport system permease family.</text>
</comment>